<keyword evidence="1" id="KW-0175">Coiled coil</keyword>
<feature type="coiled-coil region" evidence="1">
    <location>
        <begin position="67"/>
        <end position="97"/>
    </location>
</feature>
<evidence type="ECO:0000313" key="3">
    <source>
        <dbReference type="Proteomes" id="UP000321735"/>
    </source>
</evidence>
<protein>
    <submittedName>
        <fullName evidence="2">Uncharacterized protein</fullName>
    </submittedName>
</protein>
<evidence type="ECO:0000313" key="2">
    <source>
        <dbReference type="EMBL" id="QDZ76622.1"/>
    </source>
</evidence>
<accession>A0A9X7M155</accession>
<reference evidence="2 3" key="1">
    <citation type="journal article" date="2019" name="Ecotoxicol. Environ. Saf.">
        <title>Microbial characterization of heavy metal resistant bacterial strains isolated from an electroplating wastewater treatment plant.</title>
        <authorList>
            <person name="Cai X."/>
            <person name="Zheng X."/>
            <person name="Zhang D."/>
            <person name="Iqbal W."/>
            <person name="Liu C."/>
            <person name="Yang B."/>
            <person name="Zhao X."/>
            <person name="Lu X."/>
            <person name="Mao Y."/>
        </authorList>
    </citation>
    <scope>NUCLEOTIDE SEQUENCE [LARGE SCALE GENOMIC DNA]</scope>
    <source>
        <strain evidence="2 3">Co1-1</strain>
    </source>
</reference>
<dbReference type="EMBL" id="CP031778">
    <property type="protein sequence ID" value="QDZ76622.1"/>
    <property type="molecule type" value="Genomic_DNA"/>
</dbReference>
<dbReference type="AlphaFoldDB" id="A0A9X7M155"/>
<dbReference type="RefSeq" id="WP_208742627.1">
    <property type="nucleotide sequence ID" value="NZ_CP031778.1"/>
</dbReference>
<proteinExistence type="predicted"/>
<organism evidence="2 3">
    <name type="scientific">Bacillus cereus</name>
    <dbReference type="NCBI Taxonomy" id="1396"/>
    <lineage>
        <taxon>Bacteria</taxon>
        <taxon>Bacillati</taxon>
        <taxon>Bacillota</taxon>
        <taxon>Bacilli</taxon>
        <taxon>Bacillales</taxon>
        <taxon>Bacillaceae</taxon>
        <taxon>Bacillus</taxon>
        <taxon>Bacillus cereus group</taxon>
    </lineage>
</organism>
<gene>
    <name evidence="2" type="ORF">D0437_27665</name>
</gene>
<evidence type="ECO:0000256" key="1">
    <source>
        <dbReference type="SAM" id="Coils"/>
    </source>
</evidence>
<dbReference type="Proteomes" id="UP000321735">
    <property type="component" value="Chromosome"/>
</dbReference>
<name>A0A9X7M155_BACCE</name>
<sequence length="98" mass="11329">MVRGTEYVLANAILCQIELQLEQVIDQALVSKENETVFRENRKAFVLVAENSRNLFNCLQIVSKERTLEVAQILEKMEQTLEEIEAEIQKKESMSTQI</sequence>